<dbReference type="InterPro" id="IPR005656">
    <property type="entry name" value="MmgE_PrpD"/>
</dbReference>
<reference evidence="4 5" key="1">
    <citation type="submission" date="2019-03" db="EMBL/GenBank/DDBJ databases">
        <title>Genomic Encyclopedia of Type Strains, Phase IV (KMG-IV): sequencing the most valuable type-strain genomes for metagenomic binning, comparative biology and taxonomic classification.</title>
        <authorList>
            <person name="Goeker M."/>
        </authorList>
    </citation>
    <scope>NUCLEOTIDE SEQUENCE [LARGE SCALE GENOMIC DNA]</scope>
    <source>
        <strain evidence="4 5">DSM 100048</strain>
    </source>
</reference>
<keyword evidence="5" id="KW-1185">Reference proteome</keyword>
<dbReference type="EMBL" id="SMBX01000001">
    <property type="protein sequence ID" value="TCV02628.1"/>
    <property type="molecule type" value="Genomic_DNA"/>
</dbReference>
<dbReference type="Pfam" id="PF19305">
    <property type="entry name" value="MmgE_PrpD_C"/>
    <property type="match status" value="1"/>
</dbReference>
<feature type="domain" description="MmgE/PrpD N-terminal" evidence="2">
    <location>
        <begin position="12"/>
        <end position="249"/>
    </location>
</feature>
<gene>
    <name evidence="4" type="ORF">EV686_10182</name>
</gene>
<dbReference type="Pfam" id="PF03972">
    <property type="entry name" value="MmgE_PrpD_N"/>
    <property type="match status" value="1"/>
</dbReference>
<dbReference type="GO" id="GO:0016829">
    <property type="term" value="F:lyase activity"/>
    <property type="evidence" value="ECO:0007669"/>
    <property type="project" value="InterPro"/>
</dbReference>
<dbReference type="Gene3D" id="3.30.1330.120">
    <property type="entry name" value="2-methylcitrate dehydratase PrpD"/>
    <property type="match status" value="1"/>
</dbReference>
<dbReference type="Proteomes" id="UP000294692">
    <property type="component" value="Unassembled WGS sequence"/>
</dbReference>
<dbReference type="InterPro" id="IPR042183">
    <property type="entry name" value="MmgE/PrpD_sf_1"/>
</dbReference>
<dbReference type="PANTHER" id="PTHR16943">
    <property type="entry name" value="2-METHYLCITRATE DEHYDRATASE-RELATED"/>
    <property type="match status" value="1"/>
</dbReference>
<comment type="similarity">
    <text evidence="1">Belongs to the PrpD family.</text>
</comment>
<dbReference type="InterPro" id="IPR045337">
    <property type="entry name" value="MmgE_PrpD_C"/>
</dbReference>
<evidence type="ECO:0000259" key="2">
    <source>
        <dbReference type="Pfam" id="PF03972"/>
    </source>
</evidence>
<evidence type="ECO:0000313" key="5">
    <source>
        <dbReference type="Proteomes" id="UP000294692"/>
    </source>
</evidence>
<evidence type="ECO:0000313" key="4">
    <source>
        <dbReference type="EMBL" id="TCV02628.1"/>
    </source>
</evidence>
<dbReference type="SUPFAM" id="SSF103378">
    <property type="entry name" value="2-methylcitrate dehydratase PrpD"/>
    <property type="match status" value="1"/>
</dbReference>
<dbReference type="InterPro" id="IPR042188">
    <property type="entry name" value="MmgE/PrpD_sf_2"/>
</dbReference>
<organism evidence="4 5">
    <name type="scientific">Paracandidimonas soli</name>
    <dbReference type="NCBI Taxonomy" id="1917182"/>
    <lineage>
        <taxon>Bacteria</taxon>
        <taxon>Pseudomonadati</taxon>
        <taxon>Pseudomonadota</taxon>
        <taxon>Betaproteobacteria</taxon>
        <taxon>Burkholderiales</taxon>
        <taxon>Alcaligenaceae</taxon>
        <taxon>Paracandidimonas</taxon>
    </lineage>
</organism>
<feature type="domain" description="MmgE/PrpD C-terminal" evidence="3">
    <location>
        <begin position="274"/>
        <end position="434"/>
    </location>
</feature>
<protein>
    <submittedName>
        <fullName evidence="4">2-methylcitrate dehydratase PrpD</fullName>
    </submittedName>
</protein>
<comment type="caution">
    <text evidence="4">The sequence shown here is derived from an EMBL/GenBank/DDBJ whole genome shotgun (WGS) entry which is preliminary data.</text>
</comment>
<dbReference type="InterPro" id="IPR036148">
    <property type="entry name" value="MmgE/PrpD_sf"/>
</dbReference>
<proteinExistence type="inferred from homology"/>
<dbReference type="RefSeq" id="WP_165972450.1">
    <property type="nucleotide sequence ID" value="NZ_JBHRVM010000001.1"/>
</dbReference>
<evidence type="ECO:0000259" key="3">
    <source>
        <dbReference type="Pfam" id="PF19305"/>
    </source>
</evidence>
<dbReference type="PANTHER" id="PTHR16943:SF8">
    <property type="entry name" value="2-METHYLCITRATE DEHYDRATASE"/>
    <property type="match status" value="1"/>
</dbReference>
<sequence length="456" mass="48503">MQTNPTLPVTKTLAEFVANLTWDKLPSAVREEGRLAIADTIGGAIAAVNEPATHAVLAISEDDQGTTSAVWGSTRRATPRSAALINGTMAHAHDIDDTNPSMRGHPSCPVVPAIFALAAKFGATGQDLVTAYVAGVEIATKLGRAVNMTHYNKGWHTTLTLGTLGAAAACARLLKLDAEQTAVALAIAGSRAGGLVANFGTMTKPIHSGFAAESGVTAALLARAGASANPDALEAKNGFFDLFVGLDKVQPALALEALNERFDLVDPGNIYKQYPTCSLTHCAIDMLLDGQADGTIKPDQIESIECAVGYRCESTLPYHNARTGLEGKFSMEYCLAAALVYGQVTFAEFQDDKVTAPAIADMHKKIHLYTHPDLTTPESVPYDFTDIVIKHRDGSTFHGREQKAKGDPAKRWSVEQFKGKFVQCAGPVLGAEQAGKLWDDLYRLDTLPASELKALI</sequence>
<dbReference type="InterPro" id="IPR045336">
    <property type="entry name" value="MmgE_PrpD_N"/>
</dbReference>
<dbReference type="Gene3D" id="1.10.4100.10">
    <property type="entry name" value="2-methylcitrate dehydratase PrpD"/>
    <property type="match status" value="1"/>
</dbReference>
<accession>A0A4R3VFX8</accession>
<evidence type="ECO:0000256" key="1">
    <source>
        <dbReference type="ARBA" id="ARBA00006174"/>
    </source>
</evidence>
<dbReference type="AlphaFoldDB" id="A0A4R3VFX8"/>
<name>A0A4R3VFX8_9BURK</name>